<keyword evidence="17" id="KW-1185">Reference proteome</keyword>
<keyword evidence="3" id="KW-0808">Transferase</keyword>
<evidence type="ECO:0000256" key="8">
    <source>
        <dbReference type="ARBA" id="ARBA00047899"/>
    </source>
</evidence>
<dbReference type="GeneID" id="28742183"/>
<dbReference type="InterPro" id="IPR045864">
    <property type="entry name" value="aa-tRNA-synth_II/BPL/LPL"/>
</dbReference>
<dbReference type="InterPro" id="IPR011009">
    <property type="entry name" value="Kinase-like_dom_sf"/>
</dbReference>
<dbReference type="OrthoDB" id="341578at2759"/>
<dbReference type="InterPro" id="IPR006575">
    <property type="entry name" value="RWD_dom"/>
</dbReference>
<dbReference type="Pfam" id="PF13393">
    <property type="entry name" value="tRNA-synt_His"/>
    <property type="match status" value="1"/>
</dbReference>
<feature type="active site" description="Proton acceptor" evidence="10">
    <location>
        <position position="852"/>
    </location>
</feature>
<evidence type="ECO:0000256" key="5">
    <source>
        <dbReference type="ARBA" id="ARBA00022777"/>
    </source>
</evidence>
<feature type="domain" description="RWD" evidence="15">
    <location>
        <begin position="42"/>
        <end position="151"/>
    </location>
</feature>
<dbReference type="VEuPathDB" id="FungiDB:AB675_9740"/>
<dbReference type="SUPFAM" id="SSF54495">
    <property type="entry name" value="UBC-like"/>
    <property type="match status" value="1"/>
</dbReference>
<dbReference type="InterPro" id="IPR016255">
    <property type="entry name" value="Gcn2"/>
</dbReference>
<dbReference type="InterPro" id="IPR017441">
    <property type="entry name" value="Protein_kinase_ATP_BS"/>
</dbReference>
<accession>A0A0N1HCF4</accession>
<dbReference type="SMART" id="SM00591">
    <property type="entry name" value="RWD"/>
    <property type="match status" value="1"/>
</dbReference>
<feature type="compositionally biased region" description="Polar residues" evidence="13">
    <location>
        <begin position="764"/>
        <end position="777"/>
    </location>
</feature>
<dbReference type="Pfam" id="PF05773">
    <property type="entry name" value="RWD"/>
    <property type="match status" value="1"/>
</dbReference>
<evidence type="ECO:0000313" key="17">
    <source>
        <dbReference type="Proteomes" id="UP000038010"/>
    </source>
</evidence>
<dbReference type="EC" id="2.7.11.1" evidence="1"/>
<feature type="region of interest" description="Disordered" evidence="13">
    <location>
        <begin position="1"/>
        <end position="31"/>
    </location>
</feature>
<evidence type="ECO:0000256" key="11">
    <source>
        <dbReference type="PIRSR" id="PIRSR000660-2"/>
    </source>
</evidence>
<dbReference type="STRING" id="1664694.A0A0N1HCF4"/>
<evidence type="ECO:0000256" key="7">
    <source>
        <dbReference type="ARBA" id="ARBA00037982"/>
    </source>
</evidence>
<evidence type="ECO:0000256" key="3">
    <source>
        <dbReference type="ARBA" id="ARBA00022679"/>
    </source>
</evidence>
<dbReference type="PANTHER" id="PTHR11042">
    <property type="entry name" value="EUKARYOTIC TRANSLATION INITIATION FACTOR 2-ALPHA KINASE EIF2-ALPHA KINASE -RELATED"/>
    <property type="match status" value="1"/>
</dbReference>
<dbReference type="Gene3D" id="3.30.200.20">
    <property type="entry name" value="Phosphorylase Kinase, domain 1"/>
    <property type="match status" value="1"/>
</dbReference>
<dbReference type="InterPro" id="IPR041715">
    <property type="entry name" value="HisRS-like_core"/>
</dbReference>
<dbReference type="PROSITE" id="PS00107">
    <property type="entry name" value="PROTEIN_KINASE_ATP"/>
    <property type="match status" value="1"/>
</dbReference>
<dbReference type="Pfam" id="PF12745">
    <property type="entry name" value="HGTP_anticodon2"/>
    <property type="match status" value="1"/>
</dbReference>
<feature type="binding site" evidence="11">
    <location>
        <begin position="540"/>
        <end position="548"/>
    </location>
    <ligand>
        <name>ATP</name>
        <dbReference type="ChEBI" id="CHEBI:30616"/>
    </ligand>
</feature>
<protein>
    <recommendedName>
        <fullName evidence="1">non-specific serine/threonine protein kinase</fullName>
        <ecNumber evidence="1">2.7.11.1</ecNumber>
    </recommendedName>
</protein>
<evidence type="ECO:0000313" key="16">
    <source>
        <dbReference type="EMBL" id="KPI42363.1"/>
    </source>
</evidence>
<dbReference type="InterPro" id="IPR016135">
    <property type="entry name" value="UBQ-conjugating_enzyme/RWD"/>
</dbReference>
<feature type="region of interest" description="Disordered" evidence="13">
    <location>
        <begin position="759"/>
        <end position="795"/>
    </location>
</feature>
<dbReference type="EMBL" id="LFJN01000007">
    <property type="protein sequence ID" value="KPI42363.1"/>
    <property type="molecule type" value="Genomic_DNA"/>
</dbReference>
<dbReference type="RefSeq" id="XP_018002326.1">
    <property type="nucleotide sequence ID" value="XM_018150303.1"/>
</dbReference>
<evidence type="ECO:0000259" key="14">
    <source>
        <dbReference type="PROSITE" id="PS50011"/>
    </source>
</evidence>
<proteinExistence type="inferred from homology"/>
<dbReference type="SUPFAM" id="SSF55681">
    <property type="entry name" value="Class II aaRS and biotin synthetases"/>
    <property type="match status" value="1"/>
</dbReference>
<evidence type="ECO:0000256" key="13">
    <source>
        <dbReference type="SAM" id="MobiDB-lite"/>
    </source>
</evidence>
<comment type="caution">
    <text evidence="16">The sequence shown here is derived from an EMBL/GenBank/DDBJ whole genome shotgun (WGS) entry which is preliminary data.</text>
</comment>
<dbReference type="PROSITE" id="PS00108">
    <property type="entry name" value="PROTEIN_KINASE_ST"/>
    <property type="match status" value="1"/>
</dbReference>
<dbReference type="GO" id="GO:0005634">
    <property type="term" value="C:nucleus"/>
    <property type="evidence" value="ECO:0007669"/>
    <property type="project" value="TreeGrafter"/>
</dbReference>
<evidence type="ECO:0000256" key="1">
    <source>
        <dbReference type="ARBA" id="ARBA00012513"/>
    </source>
</evidence>
<evidence type="ECO:0000256" key="10">
    <source>
        <dbReference type="PIRSR" id="PIRSR000660-1"/>
    </source>
</evidence>
<feature type="binding site" evidence="11 12">
    <location>
        <position position="563"/>
    </location>
    <ligand>
        <name>ATP</name>
        <dbReference type="ChEBI" id="CHEBI:30616"/>
    </ligand>
</feature>
<feature type="compositionally biased region" description="Low complexity" evidence="13">
    <location>
        <begin position="188"/>
        <end position="198"/>
    </location>
</feature>
<dbReference type="Gene3D" id="3.10.110.10">
    <property type="entry name" value="Ubiquitin Conjugating Enzyme"/>
    <property type="match status" value="1"/>
</dbReference>
<feature type="domain" description="Protein kinase" evidence="14">
    <location>
        <begin position="221"/>
        <end position="499"/>
    </location>
</feature>
<feature type="region of interest" description="Disordered" evidence="13">
    <location>
        <begin position="188"/>
        <end position="224"/>
    </location>
</feature>
<comment type="catalytic activity">
    <reaction evidence="8">
        <text>L-threonyl-[protein] + ATP = O-phospho-L-threonyl-[protein] + ADP + H(+)</text>
        <dbReference type="Rhea" id="RHEA:46608"/>
        <dbReference type="Rhea" id="RHEA-COMP:11060"/>
        <dbReference type="Rhea" id="RHEA-COMP:11605"/>
        <dbReference type="ChEBI" id="CHEBI:15378"/>
        <dbReference type="ChEBI" id="CHEBI:30013"/>
        <dbReference type="ChEBI" id="CHEBI:30616"/>
        <dbReference type="ChEBI" id="CHEBI:61977"/>
        <dbReference type="ChEBI" id="CHEBI:456216"/>
        <dbReference type="EC" id="2.7.11.1"/>
    </reaction>
</comment>
<dbReference type="InterPro" id="IPR008271">
    <property type="entry name" value="Ser/Thr_kinase_AS"/>
</dbReference>
<sequence>MAPRKKAAKAAAAATTRAPPDPVVDDKPADEDISRYPEVQQDEFLATQAIYPDDFVRVHGRTEAWKNYENLAFQVRLQASDNPEYFVKLEIEFPKDYPKVALKAKIIAQQTDLDNSRTQLEALIKDVTKSHLGSECVYDITAAVEELLSRAALSKAQKVNPFSLEEERAEREAAAKLSVEQQEAQKLQQQEAARQQLLSKVDSERKQQEANVKPGATRTRTEMPVPSFPFPRGAIYKIPHSSQIIVITNVEGQTVMTRRIDKIIRLVSPSFEDESDKEMDLPPFQLKEIIIQKELLPSSEMTTAMHDIEQMLVKSFYKLWILTEYATQGSLESLLYLTQSLQEERVREFTRQILSALGFYQNQGHIHPALHIGNVLLFRLQDESDPTIKLSDGYGTALRKLVDDARAESVKPDLPPLWIAPELRKKTGQQVQETALWNLGIIVLQMHQGTSVVQKYTSPGDCLRKINFSRDFSDFLAVLFQENPRHRTTPEQLTAHAFLFNKGPLMASSAISTAFRPAVRKSERRQYSRWAEEWEPLGVLGSGSFGKVYKARKVADQTNYAVKLLMVSEKAPLDRTDFNLEVMKLALLQHPGVCRYYDAWTEEVEDTDEDVTSDDGNDDNYRVPPSLTGRNHEAVDQLLYESMMANQDVSIVQPAPRRLMSMSVYDPPGFGRNGFEPFERDPEQELSEQIADEELSQSRPVQQDLDQESSDSSDDDESSPPHFDNDDDYDNAYNNANGEIDPQDLLGVEFSDKNQLVGGEVEFGNSTNNVSKVDNQQSPPPSSDHNKIPRRRPSRITKGNFFIQMELCDNETLKNVITAKKLYEDPDKSWRLMRNMLEALKYIHQSGITHRDLKPSNIFIDMNGNPKIGDFGLATTAMSSEAHGFQAGTELYMAPESLLNAPIKELQKTDMYSMGLIFFEMNSDFATESQRLAELVALRDNPSAVLSKWTEIGREKQKAVVLSLLNGDQTKRPTAAELLESGDIPEPLEQEKLDRRLEYLANNEPDKVGAMLKVVDNSDVRDLAWDSTETGSDSSLPIVLDDIRSRLRGIFRKHGAVGSTRQPLVPKAPNTAADAVLVFNSSIMRFQLIQDPTTPFARSIAKSKPRFRKFYSFDSSFHLRNAPKTADAEQIQSINSEPKQTLEANFDLVSYKDTDLALKEASTIYLIKEIIVEFPVLASGEWVLLLNHMDLLDLILEESHIRAVDRPKVKDALANIPRFTMPQKQKRNLLSTADRFLQNRLNIDATSVAILRTFVFVAGDSNSVRAELQKLFGKKGSSSYSKALRLLRRLDDIIDHLRRFNFGIKVQIVPTFNVAPRLYNGSICFQCVEKKDGVLLAHGGRYDGLIEHHARANAAGDPTTRAVGLRVGLEGFAAILQSFAAAGGKNSSTSSNSNDSGRASRCSVLVTSFDAKLLASTCIDVVQKIWAVGVGAELTEEVESMDALTAMHEHDGPYWLVIVRMGAERPSAQGSVAGWWGAGGVAVERVGEFLEVELAREKKGR</sequence>
<reference evidence="16 17" key="1">
    <citation type="submission" date="2015-06" db="EMBL/GenBank/DDBJ databases">
        <title>Draft genome of the ant-associated black yeast Phialophora attae CBS 131958.</title>
        <authorList>
            <person name="Moreno L.F."/>
            <person name="Stielow B.J."/>
            <person name="de Hoog S."/>
            <person name="Vicente V.A."/>
            <person name="Weiss V.A."/>
            <person name="de Vries M."/>
            <person name="Cruz L.M."/>
            <person name="Souza E.M."/>
        </authorList>
    </citation>
    <scope>NUCLEOTIDE SEQUENCE [LARGE SCALE GENOMIC DNA]</scope>
    <source>
        <strain evidence="16 17">CBS 131958</strain>
    </source>
</reference>
<evidence type="ECO:0000256" key="9">
    <source>
        <dbReference type="ARBA" id="ARBA00048679"/>
    </source>
</evidence>
<dbReference type="GO" id="GO:0000077">
    <property type="term" value="P:DNA damage checkpoint signaling"/>
    <property type="evidence" value="ECO:0007669"/>
    <property type="project" value="InterPro"/>
</dbReference>
<organism evidence="16 17">
    <name type="scientific">Cyphellophora attinorum</name>
    <dbReference type="NCBI Taxonomy" id="1664694"/>
    <lineage>
        <taxon>Eukaryota</taxon>
        <taxon>Fungi</taxon>
        <taxon>Dikarya</taxon>
        <taxon>Ascomycota</taxon>
        <taxon>Pezizomycotina</taxon>
        <taxon>Eurotiomycetes</taxon>
        <taxon>Chaetothyriomycetidae</taxon>
        <taxon>Chaetothyriales</taxon>
        <taxon>Cyphellophoraceae</taxon>
        <taxon>Cyphellophora</taxon>
    </lineage>
</organism>
<dbReference type="Pfam" id="PF00069">
    <property type="entry name" value="Pkinase"/>
    <property type="match status" value="3"/>
</dbReference>
<dbReference type="Proteomes" id="UP000038010">
    <property type="component" value="Unassembled WGS sequence"/>
</dbReference>
<evidence type="ECO:0000259" key="15">
    <source>
        <dbReference type="PROSITE" id="PS50908"/>
    </source>
</evidence>
<evidence type="ECO:0000256" key="12">
    <source>
        <dbReference type="PROSITE-ProRule" id="PRU10141"/>
    </source>
</evidence>
<dbReference type="SMART" id="SM00220">
    <property type="entry name" value="S_TKc"/>
    <property type="match status" value="1"/>
</dbReference>
<dbReference type="GO" id="GO:0005524">
    <property type="term" value="F:ATP binding"/>
    <property type="evidence" value="ECO:0007669"/>
    <property type="project" value="UniProtKB-UniRule"/>
</dbReference>
<feature type="compositionally biased region" description="Acidic residues" evidence="13">
    <location>
        <begin position="606"/>
        <end position="618"/>
    </location>
</feature>
<name>A0A0N1HCF4_9EURO</name>
<evidence type="ECO:0000256" key="4">
    <source>
        <dbReference type="ARBA" id="ARBA00022741"/>
    </source>
</evidence>
<feature type="region of interest" description="Disordered" evidence="13">
    <location>
        <begin position="670"/>
        <end position="744"/>
    </location>
</feature>
<dbReference type="InterPro" id="IPR024435">
    <property type="entry name" value="HisRS-related_dom"/>
</dbReference>
<comment type="similarity">
    <text evidence="7">Belongs to the protein kinase superfamily. Ser/Thr protein kinase family. GCN2 subfamily.</text>
</comment>
<dbReference type="InterPro" id="IPR000719">
    <property type="entry name" value="Prot_kinase_dom"/>
</dbReference>
<dbReference type="SUPFAM" id="SSF56112">
    <property type="entry name" value="Protein kinase-like (PK-like)"/>
    <property type="match status" value="2"/>
</dbReference>
<dbReference type="GO" id="GO:0004694">
    <property type="term" value="F:eukaryotic translation initiation factor 2alpha kinase activity"/>
    <property type="evidence" value="ECO:0007669"/>
    <property type="project" value="InterPro"/>
</dbReference>
<dbReference type="CDD" id="cd23823">
    <property type="entry name" value="RWD_GCN2"/>
    <property type="match status" value="1"/>
</dbReference>
<dbReference type="PROSITE" id="PS50011">
    <property type="entry name" value="PROTEIN_KINASE_DOM"/>
    <property type="match status" value="2"/>
</dbReference>
<keyword evidence="4 11" id="KW-0547">Nucleotide-binding</keyword>
<feature type="compositionally biased region" description="Acidic residues" evidence="13">
    <location>
        <begin position="684"/>
        <end position="695"/>
    </location>
</feature>
<keyword evidence="6 11" id="KW-0067">ATP-binding</keyword>
<comment type="catalytic activity">
    <reaction evidence="9">
        <text>L-seryl-[protein] + ATP = O-phospho-L-seryl-[protein] + ADP + H(+)</text>
        <dbReference type="Rhea" id="RHEA:17989"/>
        <dbReference type="Rhea" id="RHEA-COMP:9863"/>
        <dbReference type="Rhea" id="RHEA-COMP:11604"/>
        <dbReference type="ChEBI" id="CHEBI:15378"/>
        <dbReference type="ChEBI" id="CHEBI:29999"/>
        <dbReference type="ChEBI" id="CHEBI:30616"/>
        <dbReference type="ChEBI" id="CHEBI:83421"/>
        <dbReference type="ChEBI" id="CHEBI:456216"/>
        <dbReference type="EC" id="2.7.11.1"/>
    </reaction>
</comment>
<dbReference type="PIRSF" id="PIRSF000660">
    <property type="entry name" value="Ser/Thr_PK_GCN2"/>
    <property type="match status" value="1"/>
</dbReference>
<feature type="compositionally biased region" description="Acidic residues" evidence="13">
    <location>
        <begin position="705"/>
        <end position="718"/>
    </location>
</feature>
<dbReference type="GO" id="GO:0005737">
    <property type="term" value="C:cytoplasm"/>
    <property type="evidence" value="ECO:0007669"/>
    <property type="project" value="TreeGrafter"/>
</dbReference>
<dbReference type="PROSITE" id="PS50908">
    <property type="entry name" value="RWD"/>
    <property type="match status" value="1"/>
</dbReference>
<dbReference type="InterPro" id="IPR050339">
    <property type="entry name" value="CC_SR_Kinase"/>
</dbReference>
<dbReference type="Gene3D" id="3.30.930.10">
    <property type="entry name" value="Bira Bifunctional Protein, Domain 2"/>
    <property type="match status" value="1"/>
</dbReference>
<feature type="compositionally biased region" description="Low complexity" evidence="13">
    <location>
        <begin position="9"/>
        <end position="18"/>
    </location>
</feature>
<evidence type="ECO:0000256" key="2">
    <source>
        <dbReference type="ARBA" id="ARBA00022527"/>
    </source>
</evidence>
<keyword evidence="2" id="KW-0723">Serine/threonine-protein kinase</keyword>
<gene>
    <name evidence="16" type="ORF">AB675_9740</name>
</gene>
<evidence type="ECO:0000256" key="6">
    <source>
        <dbReference type="ARBA" id="ARBA00022840"/>
    </source>
</evidence>
<feature type="domain" description="Protein kinase" evidence="14">
    <location>
        <begin position="534"/>
        <end position="989"/>
    </location>
</feature>
<dbReference type="Gene3D" id="1.10.510.10">
    <property type="entry name" value="Transferase(Phosphotransferase) domain 1"/>
    <property type="match status" value="2"/>
</dbReference>
<keyword evidence="5 16" id="KW-0418">Kinase</keyword>
<feature type="region of interest" description="Disordered" evidence="13">
    <location>
        <begin position="606"/>
        <end position="628"/>
    </location>
</feature>